<accession>A0A0A6UHD4</accession>
<gene>
    <name evidence="1" type="ORF">MB27_32230</name>
</gene>
<evidence type="ECO:0000313" key="1">
    <source>
        <dbReference type="EMBL" id="KHD73729.1"/>
    </source>
</evidence>
<evidence type="ECO:0000313" key="2">
    <source>
        <dbReference type="Proteomes" id="UP000054537"/>
    </source>
</evidence>
<dbReference type="STRING" id="1869.MB27_32230"/>
<keyword evidence="2" id="KW-1185">Reference proteome</keyword>
<protein>
    <recommendedName>
        <fullName evidence="3">ESX-1 secretion-associated protein</fullName>
    </recommendedName>
</protein>
<dbReference type="OrthoDB" id="9975759at2"/>
<reference evidence="1 2" key="1">
    <citation type="submission" date="2014-10" db="EMBL/GenBank/DDBJ databases">
        <title>Draft genome sequence of Actinoplanes utahensis NRRL 12052.</title>
        <authorList>
            <person name="Velasco-Bucheli B."/>
            <person name="del Cerro C."/>
            <person name="Hormigo D."/>
            <person name="Garcia J.L."/>
            <person name="Acebal C."/>
            <person name="Arroyo M."/>
            <person name="de la Mata I."/>
        </authorList>
    </citation>
    <scope>NUCLEOTIDE SEQUENCE [LARGE SCALE GENOMIC DNA]</scope>
    <source>
        <strain evidence="1 2">NRRL 12052</strain>
    </source>
</reference>
<dbReference type="EMBL" id="JRTT01000128">
    <property type="protein sequence ID" value="KHD73729.1"/>
    <property type="molecule type" value="Genomic_DNA"/>
</dbReference>
<dbReference type="AlphaFoldDB" id="A0A0A6UHD4"/>
<proteinExistence type="predicted"/>
<name>A0A0A6UHD4_ACTUT</name>
<comment type="caution">
    <text evidence="1">The sequence shown here is derived from an EMBL/GenBank/DDBJ whole genome shotgun (WGS) entry which is preliminary data.</text>
</comment>
<organism evidence="1 2">
    <name type="scientific">Actinoplanes utahensis</name>
    <dbReference type="NCBI Taxonomy" id="1869"/>
    <lineage>
        <taxon>Bacteria</taxon>
        <taxon>Bacillati</taxon>
        <taxon>Actinomycetota</taxon>
        <taxon>Actinomycetes</taxon>
        <taxon>Micromonosporales</taxon>
        <taxon>Micromonosporaceae</taxon>
        <taxon>Actinoplanes</taxon>
    </lineage>
</organism>
<dbReference type="RefSeq" id="WP_043531017.1">
    <property type="nucleotide sequence ID" value="NZ_BAABKU010000001.1"/>
</dbReference>
<evidence type="ECO:0008006" key="3">
    <source>
        <dbReference type="Google" id="ProtNLM"/>
    </source>
</evidence>
<sequence length="95" mass="9658">MNPDFEVDATDLRDTAAAVTGLAARVSDLAAAVPPIDPSPPWAVTRAATVASGSAVRWVAVLGADLAGTAGRLRAAADTYEQADSRAAARLRAAR</sequence>
<dbReference type="Proteomes" id="UP000054537">
    <property type="component" value="Unassembled WGS sequence"/>
</dbReference>